<dbReference type="Proteomes" id="UP000823910">
    <property type="component" value="Unassembled WGS sequence"/>
</dbReference>
<gene>
    <name evidence="3" type="ORF">H9704_06285</name>
</gene>
<dbReference type="PANTHER" id="PTHR43709">
    <property type="entry name" value="ACONITATE ISOMERASE-RELATED"/>
    <property type="match status" value="1"/>
</dbReference>
<dbReference type="Pfam" id="PF04303">
    <property type="entry name" value="PrpF"/>
    <property type="match status" value="1"/>
</dbReference>
<comment type="similarity">
    <text evidence="1">Belongs to the PrpF family.</text>
</comment>
<reference evidence="3" key="1">
    <citation type="journal article" date="2021" name="PeerJ">
        <title>Extensive microbial diversity within the chicken gut microbiome revealed by metagenomics and culture.</title>
        <authorList>
            <person name="Gilroy R."/>
            <person name="Ravi A."/>
            <person name="Getino M."/>
            <person name="Pursley I."/>
            <person name="Horton D.L."/>
            <person name="Alikhan N.F."/>
            <person name="Baker D."/>
            <person name="Gharbi K."/>
            <person name="Hall N."/>
            <person name="Watson M."/>
            <person name="Adriaenssens E.M."/>
            <person name="Foster-Nyarko E."/>
            <person name="Jarju S."/>
            <person name="Secka A."/>
            <person name="Antonio M."/>
            <person name="Oren A."/>
            <person name="Chaudhuri R.R."/>
            <person name="La Ragione R."/>
            <person name="Hildebrand F."/>
            <person name="Pallen M.J."/>
        </authorList>
    </citation>
    <scope>NUCLEOTIDE SEQUENCE</scope>
    <source>
        <strain evidence="3">CHK180-15479</strain>
    </source>
</reference>
<dbReference type="GO" id="GO:0016853">
    <property type="term" value="F:isomerase activity"/>
    <property type="evidence" value="ECO:0007669"/>
    <property type="project" value="UniProtKB-KW"/>
</dbReference>
<evidence type="ECO:0000313" key="3">
    <source>
        <dbReference type="EMBL" id="HJC05748.1"/>
    </source>
</evidence>
<proteinExistence type="inferred from homology"/>
<reference evidence="3" key="2">
    <citation type="submission" date="2021-04" db="EMBL/GenBank/DDBJ databases">
        <authorList>
            <person name="Gilroy R."/>
        </authorList>
    </citation>
    <scope>NUCLEOTIDE SEQUENCE</scope>
    <source>
        <strain evidence="3">CHK180-15479</strain>
    </source>
</reference>
<sequence>MRIQDMREQMSFRCTYMRGGTSKAVFFKKSDLPLDEKLRDEIIMAVFGTDVRQIDGLGGADITTSKVAIIGPPTRPDSDVDYNFGQVQMGSHKIVWTSNCGNISSAVAPYAIDEGMIKNITEPITEVRIHNTNTHKILTARVHVKDGRMQYCGDFHLDGVPGTASKIELDYKLTYGATTGKLLPTGNVVDELMVEGFGPVQASLVDIANPTCFILAGSVGLRGDESKPELSAMKDKLELLEKIRAAAAVKMGYIDKAENALEKSTTRPMLSIVSPAKDYVDYATQKPIHAEDLDFLARVLWNQEPVDTYTGTGTICTCVAAQIEGTLVNQVCGPEPAKTGIVRFGHGRGINSVATEVVKHTDGSFEVTKAVINRTARRILDGYVYVKTDVINAAMNED</sequence>
<dbReference type="PANTHER" id="PTHR43709:SF2">
    <property type="entry name" value="DUF453 DOMAIN PROTEIN (AFU_ORTHOLOGUE AFUA_6G00360)"/>
    <property type="match status" value="1"/>
</dbReference>
<comment type="caution">
    <text evidence="3">The sequence shown here is derived from an EMBL/GenBank/DDBJ whole genome shotgun (WGS) entry which is preliminary data.</text>
</comment>
<evidence type="ECO:0000313" key="4">
    <source>
        <dbReference type="Proteomes" id="UP000823910"/>
    </source>
</evidence>
<dbReference type="AlphaFoldDB" id="A0A9D2MYP8"/>
<protein>
    <submittedName>
        <fullName evidence="3">3-methylitaconate isomerase</fullName>
    </submittedName>
</protein>
<dbReference type="Gene3D" id="3.10.310.10">
    <property type="entry name" value="Diaminopimelate Epimerase, Chain A, domain 1"/>
    <property type="match status" value="2"/>
</dbReference>
<dbReference type="SUPFAM" id="SSF54506">
    <property type="entry name" value="Diaminopimelate epimerase-like"/>
    <property type="match status" value="2"/>
</dbReference>
<evidence type="ECO:0000256" key="1">
    <source>
        <dbReference type="ARBA" id="ARBA00007673"/>
    </source>
</evidence>
<keyword evidence="2 3" id="KW-0413">Isomerase</keyword>
<accession>A0A9D2MYP8</accession>
<name>A0A9D2MYP8_9FIRM</name>
<dbReference type="InterPro" id="IPR007400">
    <property type="entry name" value="PrpF-like"/>
</dbReference>
<dbReference type="EMBL" id="DWWT01000026">
    <property type="protein sequence ID" value="HJC05748.1"/>
    <property type="molecule type" value="Genomic_DNA"/>
</dbReference>
<evidence type="ECO:0000256" key="2">
    <source>
        <dbReference type="ARBA" id="ARBA00023235"/>
    </source>
</evidence>
<organism evidence="3 4">
    <name type="scientific">Candidatus Enterocloster excrementipullorum</name>
    <dbReference type="NCBI Taxonomy" id="2838559"/>
    <lineage>
        <taxon>Bacteria</taxon>
        <taxon>Bacillati</taxon>
        <taxon>Bacillota</taxon>
        <taxon>Clostridia</taxon>
        <taxon>Lachnospirales</taxon>
        <taxon>Lachnospiraceae</taxon>
        <taxon>Enterocloster</taxon>
    </lineage>
</organism>